<accession>A0A0M3KJ42</accession>
<keyword evidence="2" id="KW-1185">Reference proteome</keyword>
<evidence type="ECO:0000313" key="3">
    <source>
        <dbReference type="WBParaSite" id="ASIM_0002101401-mRNA-1"/>
    </source>
</evidence>
<evidence type="ECO:0000313" key="2">
    <source>
        <dbReference type="Proteomes" id="UP000267096"/>
    </source>
</evidence>
<protein>
    <submittedName>
        <fullName evidence="3">MarR family transcriptional regulator</fullName>
    </submittedName>
</protein>
<sequence length="43" mass="4525">MSLQETGELLELTESMHGAVARVFGRHQADVGSKLGSCPLGVL</sequence>
<organism evidence="3">
    <name type="scientific">Anisakis simplex</name>
    <name type="common">Herring worm</name>
    <dbReference type="NCBI Taxonomy" id="6269"/>
    <lineage>
        <taxon>Eukaryota</taxon>
        <taxon>Metazoa</taxon>
        <taxon>Ecdysozoa</taxon>
        <taxon>Nematoda</taxon>
        <taxon>Chromadorea</taxon>
        <taxon>Rhabditida</taxon>
        <taxon>Spirurina</taxon>
        <taxon>Ascaridomorpha</taxon>
        <taxon>Ascaridoidea</taxon>
        <taxon>Anisakidae</taxon>
        <taxon>Anisakis</taxon>
        <taxon>Anisakis simplex complex</taxon>
    </lineage>
</organism>
<dbReference type="WBParaSite" id="ASIM_0002101401-mRNA-1">
    <property type="protein sequence ID" value="ASIM_0002101401-mRNA-1"/>
    <property type="gene ID" value="ASIM_0002101401"/>
</dbReference>
<evidence type="ECO:0000313" key="1">
    <source>
        <dbReference type="EMBL" id="VDK76505.1"/>
    </source>
</evidence>
<gene>
    <name evidence="1" type="ORF">ASIM_LOCUS20391</name>
</gene>
<proteinExistence type="predicted"/>
<dbReference type="EMBL" id="UYRR01039474">
    <property type="protein sequence ID" value="VDK76505.1"/>
    <property type="molecule type" value="Genomic_DNA"/>
</dbReference>
<reference evidence="3" key="1">
    <citation type="submission" date="2017-02" db="UniProtKB">
        <authorList>
            <consortium name="WormBaseParasite"/>
        </authorList>
    </citation>
    <scope>IDENTIFICATION</scope>
</reference>
<reference evidence="1 2" key="2">
    <citation type="submission" date="2018-11" db="EMBL/GenBank/DDBJ databases">
        <authorList>
            <consortium name="Pathogen Informatics"/>
        </authorList>
    </citation>
    <scope>NUCLEOTIDE SEQUENCE [LARGE SCALE GENOMIC DNA]</scope>
</reference>
<name>A0A0M3KJ42_ANISI</name>
<dbReference type="Proteomes" id="UP000267096">
    <property type="component" value="Unassembled WGS sequence"/>
</dbReference>
<dbReference type="AlphaFoldDB" id="A0A0M3KJ42"/>